<dbReference type="InterPro" id="IPR050432">
    <property type="entry name" value="FAD-linked_Oxidoreductases_BP"/>
</dbReference>
<evidence type="ECO:0000256" key="2">
    <source>
        <dbReference type="ARBA" id="ARBA00005466"/>
    </source>
</evidence>
<dbReference type="InterPro" id="IPR036318">
    <property type="entry name" value="FAD-bd_PCMH-like_sf"/>
</dbReference>
<feature type="region of interest" description="Disordered" evidence="7">
    <location>
        <begin position="49"/>
        <end position="72"/>
    </location>
</feature>
<name>A0A5P1FSK1_ASPOF</name>
<dbReference type="Gramene" id="ONK80994">
    <property type="protein sequence ID" value="ONK80994"/>
    <property type="gene ID" value="A4U43_C01F24070"/>
</dbReference>
<organism evidence="10 11">
    <name type="scientific">Asparagus officinalis</name>
    <name type="common">Garden asparagus</name>
    <dbReference type="NCBI Taxonomy" id="4686"/>
    <lineage>
        <taxon>Eukaryota</taxon>
        <taxon>Viridiplantae</taxon>
        <taxon>Streptophyta</taxon>
        <taxon>Embryophyta</taxon>
        <taxon>Tracheophyta</taxon>
        <taxon>Spermatophyta</taxon>
        <taxon>Magnoliopsida</taxon>
        <taxon>Liliopsida</taxon>
        <taxon>Asparagales</taxon>
        <taxon>Asparagaceae</taxon>
        <taxon>Asparagoideae</taxon>
        <taxon>Asparagus</taxon>
    </lineage>
</organism>
<proteinExistence type="inferred from homology"/>
<keyword evidence="5" id="KW-0274">FAD</keyword>
<dbReference type="InterPro" id="IPR016166">
    <property type="entry name" value="FAD-bd_PCMH"/>
</dbReference>
<evidence type="ECO:0000313" key="10">
    <source>
        <dbReference type="EMBL" id="ONK80994.1"/>
    </source>
</evidence>
<dbReference type="Pfam" id="PF01565">
    <property type="entry name" value="FAD_binding_4"/>
    <property type="match status" value="1"/>
</dbReference>
<dbReference type="GO" id="GO:0019139">
    <property type="term" value="F:cytokinin dehydrogenase activity"/>
    <property type="evidence" value="ECO:0007669"/>
    <property type="project" value="UniProtKB-EC"/>
</dbReference>
<dbReference type="Pfam" id="PF09265">
    <property type="entry name" value="Cytokin-bind"/>
    <property type="match status" value="1"/>
</dbReference>
<dbReference type="OMA" id="VKHYDYQ"/>
<dbReference type="PANTHER" id="PTHR13878">
    <property type="entry name" value="GULONOLACTONE OXIDASE"/>
    <property type="match status" value="1"/>
</dbReference>
<evidence type="ECO:0000256" key="7">
    <source>
        <dbReference type="SAM" id="MobiDB-lite"/>
    </source>
</evidence>
<evidence type="ECO:0000256" key="5">
    <source>
        <dbReference type="ARBA" id="ARBA00022827"/>
    </source>
</evidence>
<sequence>MATTSSSLLQSLLFSLIIHISLSTRLPILTDPTTISTFSTDFGHLVTSSPAADPPHPLPSDQSPPSSSPPFHSAYRIPRVRVTVVVNRIRVFDDYVDVGGEQLWIDVLLETVKHGLSPCSWTDYLYLTVGGTLSNAGISGQAFRHGPQISNVRELDVVTGTGDILTCSKKNNSDLFYAVLGGLGQFGIITRARITLRPAPKRARWVRLIYVDFENFIKDQEKLISILEEDDFGFDYVEGSLMMDQSLSSNWRSSFFSMEDVNKISELGAKFGAIYCLEGSVYYDDGLGTAATTWIDQGLEFLYQDLNFVPGFAFTNDVSYTSFLNRVYHGELKLRSMNLWDVPHPWLNLFVAKSKIFEFNQGVFKEILKYNNSTGPILIYPMNKNKWDERMSAVIPDEEIFYSIGLLRSATIDNWKSLENQNEEILRFCEQGGINFKQYLPHYGHVDDWKKHFGSKWDMFVSMKRKYDPKALLSRGQLIFTSPLAQLSQE</sequence>
<dbReference type="PROSITE" id="PS51387">
    <property type="entry name" value="FAD_PCMH"/>
    <property type="match status" value="1"/>
</dbReference>
<keyword evidence="6" id="KW-0560">Oxidoreductase</keyword>
<dbReference type="Proteomes" id="UP000243459">
    <property type="component" value="Chromosome 1"/>
</dbReference>
<evidence type="ECO:0000256" key="1">
    <source>
        <dbReference type="ARBA" id="ARBA00001974"/>
    </source>
</evidence>
<dbReference type="GO" id="GO:0071949">
    <property type="term" value="F:FAD binding"/>
    <property type="evidence" value="ECO:0007669"/>
    <property type="project" value="InterPro"/>
</dbReference>
<evidence type="ECO:0000256" key="4">
    <source>
        <dbReference type="ARBA" id="ARBA00022630"/>
    </source>
</evidence>
<dbReference type="Gene3D" id="3.30.465.10">
    <property type="match status" value="1"/>
</dbReference>
<dbReference type="Gene3D" id="3.40.462.10">
    <property type="entry name" value="FAD-linked oxidases, C-terminal domain"/>
    <property type="match status" value="1"/>
</dbReference>
<dbReference type="Gene3D" id="3.30.43.10">
    <property type="entry name" value="Uridine Diphospho-n-acetylenolpyruvylglucosamine Reductase, domain 2"/>
    <property type="match status" value="1"/>
</dbReference>
<dbReference type="SUPFAM" id="SSF55103">
    <property type="entry name" value="FAD-linked oxidases, C-terminal domain"/>
    <property type="match status" value="1"/>
</dbReference>
<dbReference type="SUPFAM" id="SSF56176">
    <property type="entry name" value="FAD-binding/transporter-associated domain-like"/>
    <property type="match status" value="1"/>
</dbReference>
<comment type="cofactor">
    <cofactor evidence="1">
        <name>FAD</name>
        <dbReference type="ChEBI" id="CHEBI:57692"/>
    </cofactor>
</comment>
<keyword evidence="11" id="KW-1185">Reference proteome</keyword>
<dbReference type="GO" id="GO:0009690">
    <property type="term" value="P:cytokinin metabolic process"/>
    <property type="evidence" value="ECO:0007669"/>
    <property type="project" value="InterPro"/>
</dbReference>
<dbReference type="InterPro" id="IPR016169">
    <property type="entry name" value="FAD-bd_PCMH_sub2"/>
</dbReference>
<dbReference type="AlphaFoldDB" id="A0A5P1FSK1"/>
<gene>
    <name evidence="10" type="ORF">A4U43_C01F24070</name>
</gene>
<comment type="similarity">
    <text evidence="2">Belongs to the oxygen-dependent FAD-linked oxidoreductase family.</text>
</comment>
<dbReference type="PANTHER" id="PTHR13878:SF127">
    <property type="entry name" value="CYTOKININ DEHYDROGENASE 3"/>
    <property type="match status" value="1"/>
</dbReference>
<feature type="chain" id="PRO_5024285792" description="cytokinin dehydrogenase" evidence="8">
    <location>
        <begin position="24"/>
        <end position="490"/>
    </location>
</feature>
<protein>
    <recommendedName>
        <fullName evidence="3">cytokinin dehydrogenase</fullName>
        <ecNumber evidence="3">1.5.99.12</ecNumber>
    </recommendedName>
</protein>
<reference evidence="11" key="1">
    <citation type="journal article" date="2017" name="Nat. Commun.">
        <title>The asparagus genome sheds light on the origin and evolution of a young Y chromosome.</title>
        <authorList>
            <person name="Harkess A."/>
            <person name="Zhou J."/>
            <person name="Xu C."/>
            <person name="Bowers J.E."/>
            <person name="Van der Hulst R."/>
            <person name="Ayyampalayam S."/>
            <person name="Mercati F."/>
            <person name="Riccardi P."/>
            <person name="McKain M.R."/>
            <person name="Kakrana A."/>
            <person name="Tang H."/>
            <person name="Ray J."/>
            <person name="Groenendijk J."/>
            <person name="Arikit S."/>
            <person name="Mathioni S.M."/>
            <person name="Nakano M."/>
            <person name="Shan H."/>
            <person name="Telgmann-Rauber A."/>
            <person name="Kanno A."/>
            <person name="Yue Z."/>
            <person name="Chen H."/>
            <person name="Li W."/>
            <person name="Chen Y."/>
            <person name="Xu X."/>
            <person name="Zhang Y."/>
            <person name="Luo S."/>
            <person name="Chen H."/>
            <person name="Gao J."/>
            <person name="Mao Z."/>
            <person name="Pires J.C."/>
            <person name="Luo M."/>
            <person name="Kudrna D."/>
            <person name="Wing R.A."/>
            <person name="Meyers B.C."/>
            <person name="Yi K."/>
            <person name="Kong H."/>
            <person name="Lavrijsen P."/>
            <person name="Sunseri F."/>
            <person name="Falavigna A."/>
            <person name="Ye Y."/>
            <person name="Leebens-Mack J.H."/>
            <person name="Chen G."/>
        </authorList>
    </citation>
    <scope>NUCLEOTIDE SEQUENCE [LARGE SCALE GENOMIC DNA]</scope>
    <source>
        <strain evidence="11">cv. DH0086</strain>
    </source>
</reference>
<accession>A0A5P1FSK1</accession>
<evidence type="ECO:0000256" key="8">
    <source>
        <dbReference type="SAM" id="SignalP"/>
    </source>
</evidence>
<dbReference type="InterPro" id="IPR016164">
    <property type="entry name" value="FAD-linked_Oxase-like_C"/>
</dbReference>
<feature type="signal peptide" evidence="8">
    <location>
        <begin position="1"/>
        <end position="23"/>
    </location>
</feature>
<keyword evidence="8" id="KW-0732">Signal</keyword>
<evidence type="ECO:0000256" key="3">
    <source>
        <dbReference type="ARBA" id="ARBA00011928"/>
    </source>
</evidence>
<dbReference type="InterPro" id="IPR016170">
    <property type="entry name" value="Cytok_DH_C_sf"/>
</dbReference>
<dbReference type="EMBL" id="CM007381">
    <property type="protein sequence ID" value="ONK80994.1"/>
    <property type="molecule type" value="Genomic_DNA"/>
</dbReference>
<evidence type="ECO:0000259" key="9">
    <source>
        <dbReference type="PROSITE" id="PS51387"/>
    </source>
</evidence>
<evidence type="ECO:0000313" key="11">
    <source>
        <dbReference type="Proteomes" id="UP000243459"/>
    </source>
</evidence>
<feature type="compositionally biased region" description="Low complexity" evidence="7">
    <location>
        <begin position="59"/>
        <end position="72"/>
    </location>
</feature>
<dbReference type="InterPro" id="IPR006094">
    <property type="entry name" value="Oxid_FAD_bind_N"/>
</dbReference>
<dbReference type="InterPro" id="IPR016167">
    <property type="entry name" value="FAD-bd_PCMH_sub1"/>
</dbReference>
<dbReference type="EC" id="1.5.99.12" evidence="3"/>
<evidence type="ECO:0000256" key="6">
    <source>
        <dbReference type="ARBA" id="ARBA00023002"/>
    </source>
</evidence>
<feature type="domain" description="FAD-binding PCMH-type" evidence="9">
    <location>
        <begin position="21"/>
        <end position="199"/>
    </location>
</feature>
<keyword evidence="4" id="KW-0285">Flavoprotein</keyword>
<dbReference type="InterPro" id="IPR015345">
    <property type="entry name" value="Cytokinin_DH_FAD/cytokin-bd"/>
</dbReference>